<feature type="domain" description="tRNase Z endonuclease" evidence="12">
    <location>
        <begin position="6"/>
        <end position="66"/>
    </location>
</feature>
<accession>A0A2T9ZJ60</accession>
<dbReference type="GO" id="GO:0042781">
    <property type="term" value="F:3'-tRNA processing endoribonuclease activity"/>
    <property type="evidence" value="ECO:0007669"/>
    <property type="project" value="UniProtKB-EC"/>
</dbReference>
<dbReference type="Gene3D" id="3.60.15.10">
    <property type="entry name" value="Ribonuclease Z/Hydroxyacylglutathione hydrolase-like"/>
    <property type="match status" value="2"/>
</dbReference>
<evidence type="ECO:0000313" key="14">
    <source>
        <dbReference type="Proteomes" id="UP000245609"/>
    </source>
</evidence>
<evidence type="ECO:0000256" key="5">
    <source>
        <dbReference type="ARBA" id="ARBA00022694"/>
    </source>
</evidence>
<evidence type="ECO:0000256" key="11">
    <source>
        <dbReference type="SAM" id="MobiDB-lite"/>
    </source>
</evidence>
<dbReference type="InterPro" id="IPR027794">
    <property type="entry name" value="tRNase_Z_dom"/>
</dbReference>
<dbReference type="EC" id="3.1.26.11" evidence="4"/>
<name>A0A2T9ZJ60_9FUNG</name>
<dbReference type="AlphaFoldDB" id="A0A2T9ZJ60"/>
<dbReference type="PANTHER" id="PTHR12553">
    <property type="entry name" value="ZINC PHOSPHODIESTERASE ELAC PROTEIN 2"/>
    <property type="match status" value="1"/>
</dbReference>
<feature type="region of interest" description="Disordered" evidence="11">
    <location>
        <begin position="167"/>
        <end position="203"/>
    </location>
</feature>
<evidence type="ECO:0000256" key="1">
    <source>
        <dbReference type="ARBA" id="ARBA00000402"/>
    </source>
</evidence>
<protein>
    <recommendedName>
        <fullName evidence="4">ribonuclease Z</fullName>
        <ecNumber evidence="4">3.1.26.11</ecNumber>
    </recommendedName>
</protein>
<evidence type="ECO:0000256" key="3">
    <source>
        <dbReference type="ARBA" id="ARBA00007823"/>
    </source>
</evidence>
<keyword evidence="6" id="KW-0540">Nuclease</keyword>
<evidence type="ECO:0000256" key="6">
    <source>
        <dbReference type="ARBA" id="ARBA00022722"/>
    </source>
</evidence>
<keyword evidence="9" id="KW-0378">Hydrolase</keyword>
<gene>
    <name evidence="13" type="ORF">BB560_000907</name>
</gene>
<comment type="caution">
    <text evidence="13">The sequence shown here is derived from an EMBL/GenBank/DDBJ whole genome shotgun (WGS) entry which is preliminary data.</text>
</comment>
<dbReference type="GO" id="GO:0046872">
    <property type="term" value="F:metal ion binding"/>
    <property type="evidence" value="ECO:0007669"/>
    <property type="project" value="UniProtKB-KW"/>
</dbReference>
<evidence type="ECO:0000256" key="2">
    <source>
        <dbReference type="ARBA" id="ARBA00001947"/>
    </source>
</evidence>
<comment type="catalytic activity">
    <reaction evidence="1">
        <text>Endonucleolytic cleavage of RNA, removing extra 3' nucleotides from tRNA precursor, generating 3' termini of tRNAs. A 3'-hydroxy group is left at the tRNA terminus and a 5'-phosphoryl group is left at the trailer molecule.</text>
        <dbReference type="EC" id="3.1.26.11"/>
    </reaction>
</comment>
<evidence type="ECO:0000256" key="9">
    <source>
        <dbReference type="ARBA" id="ARBA00022801"/>
    </source>
</evidence>
<evidence type="ECO:0000256" key="8">
    <source>
        <dbReference type="ARBA" id="ARBA00022759"/>
    </source>
</evidence>
<evidence type="ECO:0000256" key="7">
    <source>
        <dbReference type="ARBA" id="ARBA00022723"/>
    </source>
</evidence>
<keyword evidence="10" id="KW-0862">Zinc</keyword>
<organism evidence="13 14">
    <name type="scientific">Smittium megazygosporum</name>
    <dbReference type="NCBI Taxonomy" id="133381"/>
    <lineage>
        <taxon>Eukaryota</taxon>
        <taxon>Fungi</taxon>
        <taxon>Fungi incertae sedis</taxon>
        <taxon>Zoopagomycota</taxon>
        <taxon>Kickxellomycotina</taxon>
        <taxon>Harpellomycetes</taxon>
        <taxon>Harpellales</taxon>
        <taxon>Legeriomycetaceae</taxon>
        <taxon>Smittium</taxon>
    </lineage>
</organism>
<dbReference type="OrthoDB" id="527344at2759"/>
<proteinExistence type="inferred from homology"/>
<dbReference type="GO" id="GO:1990180">
    <property type="term" value="P:mitochondrial tRNA 3'-end processing"/>
    <property type="evidence" value="ECO:0007669"/>
    <property type="project" value="TreeGrafter"/>
</dbReference>
<evidence type="ECO:0000259" key="12">
    <source>
        <dbReference type="Pfam" id="PF13691"/>
    </source>
</evidence>
<keyword evidence="14" id="KW-1185">Reference proteome</keyword>
<dbReference type="Pfam" id="PF13691">
    <property type="entry name" value="Lactamase_B_4"/>
    <property type="match status" value="1"/>
</dbReference>
<comment type="similarity">
    <text evidence="3">Belongs to the RNase Z family.</text>
</comment>
<dbReference type="STRING" id="133381.A0A2T9ZJ60"/>
<dbReference type="CDD" id="cd07718">
    <property type="entry name" value="RNaseZ_ELAC1_ELAC2-C-term-like_MBL-fold"/>
    <property type="match status" value="1"/>
</dbReference>
<keyword evidence="5" id="KW-0819">tRNA processing</keyword>
<dbReference type="PANTHER" id="PTHR12553:SF49">
    <property type="entry name" value="ZINC PHOSPHODIESTERASE ELAC PROTEIN 2"/>
    <property type="match status" value="1"/>
</dbReference>
<dbReference type="GO" id="GO:0005739">
    <property type="term" value="C:mitochondrion"/>
    <property type="evidence" value="ECO:0007669"/>
    <property type="project" value="TreeGrafter"/>
</dbReference>
<keyword evidence="7" id="KW-0479">Metal-binding</keyword>
<evidence type="ECO:0000256" key="10">
    <source>
        <dbReference type="ARBA" id="ARBA00022833"/>
    </source>
</evidence>
<dbReference type="InterPro" id="IPR047151">
    <property type="entry name" value="RNZ2-like"/>
</dbReference>
<dbReference type="EMBL" id="MBFS01000104">
    <property type="protein sequence ID" value="PVV04590.1"/>
    <property type="molecule type" value="Genomic_DNA"/>
</dbReference>
<keyword evidence="8" id="KW-0255">Endonuclease</keyword>
<dbReference type="InterPro" id="IPR036866">
    <property type="entry name" value="RibonucZ/Hydroxyglut_hydro"/>
</dbReference>
<dbReference type="Proteomes" id="UP000245609">
    <property type="component" value="Unassembled WGS sequence"/>
</dbReference>
<evidence type="ECO:0000313" key="13">
    <source>
        <dbReference type="EMBL" id="PVV04590.1"/>
    </source>
</evidence>
<comment type="cofactor">
    <cofactor evidence="2">
        <name>Zn(2+)</name>
        <dbReference type="ChEBI" id="CHEBI:29105"/>
    </cofactor>
</comment>
<reference evidence="13 14" key="1">
    <citation type="journal article" date="2018" name="MBio">
        <title>Comparative Genomics Reveals the Core Gene Toolbox for the Fungus-Insect Symbiosis.</title>
        <authorList>
            <person name="Wang Y."/>
            <person name="Stata M."/>
            <person name="Wang W."/>
            <person name="Stajich J.E."/>
            <person name="White M.M."/>
            <person name="Moncalvo J.M."/>
        </authorList>
    </citation>
    <scope>NUCLEOTIDE SEQUENCE [LARGE SCALE GENOMIC DNA]</scope>
    <source>
        <strain evidence="13 14">SC-DP-2</strain>
    </source>
</reference>
<evidence type="ECO:0000256" key="4">
    <source>
        <dbReference type="ARBA" id="ARBA00012477"/>
    </source>
</evidence>
<dbReference type="SUPFAM" id="SSF56281">
    <property type="entry name" value="Metallo-hydrolase/oxidoreductase"/>
    <property type="match status" value="2"/>
</dbReference>
<sequence length="971" mass="109494">MKWFVQTTCIPTDGSDYTGFMVYFDNHRYLFNCGEGSQRIFFENSIKSPKIDNVFVSQANWKHLGGLPGLGLTLSAQGSVAINVCGPKNTSDILNATNLFTRFSECKFNISEFSNAMPHFKDEYLTVFPQLAVSNLQDPAEIKKLKHEISNERNSFSVEPYLNSNFNSRPPKTLREKNNSKNFSNNFPFLNRGNSSSPDPLSKKLKLQQNHDLHRSAMLKNVHSYNDQITNYIILGPIIRGRFNAQKAQALGLKPGPIYKDLIAGNSVATPEGVIIHPDDVVEKPKPRDCFIFIDCPSEEYVDSIVENKTFGAFFEDPVKSETLEKDIDTKTCLLRFVLHSVSSEVLSNEKYIEWMKKFPGSVKHVISSKNYSGNVNPFRVHAALQSKLSLVDDGVFIKPPLDSNKETLSGTELSGLDIVYNKYNLIINMNPTFSLDFSSIKNYLSYDQIYGEWKKGFSEFNYLTKLIKEYKQTTENTKNKSTVSQQNSASAPSDNFMVATLGTGSSIPSSKRNVMSNLLYIPDYGYALLDVGEGTTSQIKRLLGTRDQKNPYNNTINDTYEDFLDKLKMVYISHLHADHNLGLMALLQDWNSHSKKSAKNGHSNGSSPEPERQLYVMASEKFFGFLMNISNSLDIGMNKINYIFLENLIVPELSSGRFSPHSAKSYISDKVLARQERSSAEKLSGLYKALGFKSVSSCRVKHFATCFGISLTHKDGWQLIYSGDTRPSVDLLRLVEYKRKVENQPLTMLIHESTFDDEYIEDALLKRHSTASEAISVGILSKAENILLNHFSQRYVSMVPYNTINVLKSIRNIRSEQKEISIADQSSEDKDLVIYSGSLEKEPTSNLSEKELDELNEESSGLEISTDSDCSITTDSGSERIIYTGNKNGFVTGSTDQSSQSSSSQTNNKKKKKISKNEIDRTNRLIKKMNIAYAFDNSIYSPKAIRNFRHMVPALNSLLYTEKEFDTTEQ</sequence>
<feature type="region of interest" description="Disordered" evidence="11">
    <location>
        <begin position="889"/>
        <end position="920"/>
    </location>
</feature>
<feature type="compositionally biased region" description="Low complexity" evidence="11">
    <location>
        <begin position="898"/>
        <end position="908"/>
    </location>
</feature>